<feature type="domain" description="DUF4340" evidence="2">
    <location>
        <begin position="246"/>
        <end position="329"/>
    </location>
</feature>
<evidence type="ECO:0000256" key="1">
    <source>
        <dbReference type="SAM" id="MobiDB-lite"/>
    </source>
</evidence>
<proteinExistence type="predicted"/>
<reference evidence="3" key="1">
    <citation type="submission" date="2019-08" db="EMBL/GenBank/DDBJ databases">
        <authorList>
            <person name="Kucharzyk K."/>
            <person name="Murdoch R.W."/>
            <person name="Higgins S."/>
            <person name="Loffler F."/>
        </authorList>
    </citation>
    <scope>NUCLEOTIDE SEQUENCE</scope>
</reference>
<feature type="compositionally biased region" description="Low complexity" evidence="1">
    <location>
        <begin position="220"/>
        <end position="239"/>
    </location>
</feature>
<feature type="region of interest" description="Disordered" evidence="1">
    <location>
        <begin position="213"/>
        <end position="245"/>
    </location>
</feature>
<organism evidence="3">
    <name type="scientific">bioreactor metagenome</name>
    <dbReference type="NCBI Taxonomy" id="1076179"/>
    <lineage>
        <taxon>unclassified sequences</taxon>
        <taxon>metagenomes</taxon>
        <taxon>ecological metagenomes</taxon>
    </lineage>
</organism>
<dbReference type="EMBL" id="VSSQ01012912">
    <property type="protein sequence ID" value="MPM50311.1"/>
    <property type="molecule type" value="Genomic_DNA"/>
</dbReference>
<accession>A0A645ADF3</accession>
<evidence type="ECO:0000313" key="3">
    <source>
        <dbReference type="EMBL" id="MPM50311.1"/>
    </source>
</evidence>
<protein>
    <recommendedName>
        <fullName evidence="2">DUF4340 domain-containing protein</fullName>
    </recommendedName>
</protein>
<dbReference type="Pfam" id="PF14238">
    <property type="entry name" value="DUF4340"/>
    <property type="match status" value="2"/>
</dbReference>
<evidence type="ECO:0000259" key="2">
    <source>
        <dbReference type="Pfam" id="PF14238"/>
    </source>
</evidence>
<sequence>MNAKQKRTLLVLLVAVVLLAAVLLGVRAAKNRAQQKQEDAAAAAAKSGVITGAAASYKELTYCNGSATLSFSLNDEGKWYWTNDPDFPLDQDYLTKMVNTLSALKPQQTITDGDTLDAYGLSTPTQTLTATSDSGQTTTLALGNATTDGNSYYMLMNGSETPVYIISDELSKEMAVGIYDMCLLPDFPALTEDQLNSITLSGSVTTVLSAAHEEAPADANSSSSNSSSSSNTSVTTWSSGGTDVTDDKQVQGIVKQVLGLSLDACVDYRPTDDAAALCGFDKPDAVITVKYTGEGSADETLTLTVGGRVLDGDGRYVRMNDDTTVYRMTADKLDMLMKVSVNGLESSPASSDSTASSAG</sequence>
<dbReference type="InterPro" id="IPR025641">
    <property type="entry name" value="DUF4340"/>
</dbReference>
<comment type="caution">
    <text evidence="3">The sequence shown here is derived from an EMBL/GenBank/DDBJ whole genome shotgun (WGS) entry which is preliminary data.</text>
</comment>
<gene>
    <name evidence="3" type="ORF">SDC9_97050</name>
</gene>
<feature type="domain" description="DUF4340" evidence="2">
    <location>
        <begin position="79"/>
        <end position="172"/>
    </location>
</feature>
<dbReference type="AlphaFoldDB" id="A0A645ADF3"/>
<name>A0A645ADF3_9ZZZZ</name>